<proteinExistence type="inferred from homology"/>
<evidence type="ECO:0000259" key="2">
    <source>
        <dbReference type="Pfam" id="PF08327"/>
    </source>
</evidence>
<keyword evidence="4" id="KW-1185">Reference proteome</keyword>
<dbReference type="EMBL" id="QGTQ01000030">
    <property type="protein sequence ID" value="PWV94466.1"/>
    <property type="molecule type" value="Genomic_DNA"/>
</dbReference>
<name>A0A2V2YLL7_9BACL</name>
<dbReference type="OrthoDB" id="4549061at2"/>
<dbReference type="InterPro" id="IPR013538">
    <property type="entry name" value="ASHA1/2-like_C"/>
</dbReference>
<feature type="domain" description="Activator of Hsp90 ATPase homologue 1/2-like C-terminal" evidence="2">
    <location>
        <begin position="26"/>
        <end position="134"/>
    </location>
</feature>
<dbReference type="AlphaFoldDB" id="A0A2V2YLL7"/>
<sequence>MQAKVVGQTKSTGFQVGVRRTFNIAVEDAWDLITSTQGIELWLGHAAVIFEKGHQYQSSEGITGEIRTVNVHENIRLTWKRESWAKPSTVQVRTIAKGKDQTTISFHQENLGSLEVREEMKVYWEEVLNKLKAMTT</sequence>
<reference evidence="3 4" key="1">
    <citation type="submission" date="2018-05" db="EMBL/GenBank/DDBJ databases">
        <title>Genomic Encyclopedia of Type Strains, Phase III (KMG-III): the genomes of soil and plant-associated and newly described type strains.</title>
        <authorList>
            <person name="Whitman W."/>
        </authorList>
    </citation>
    <scope>NUCLEOTIDE SEQUENCE [LARGE SCALE GENOMIC DNA]</scope>
    <source>
        <strain evidence="3 4">CECT 5696</strain>
    </source>
</reference>
<protein>
    <submittedName>
        <fullName evidence="3">Activator of Hsp90 ATPase-like protein</fullName>
    </submittedName>
</protein>
<dbReference type="Gene3D" id="3.30.530.20">
    <property type="match status" value="1"/>
</dbReference>
<dbReference type="InterPro" id="IPR023393">
    <property type="entry name" value="START-like_dom_sf"/>
</dbReference>
<dbReference type="CDD" id="cd07814">
    <property type="entry name" value="SRPBCC_CalC_Aha1-like"/>
    <property type="match status" value="1"/>
</dbReference>
<evidence type="ECO:0000256" key="1">
    <source>
        <dbReference type="ARBA" id="ARBA00006817"/>
    </source>
</evidence>
<dbReference type="Proteomes" id="UP000246635">
    <property type="component" value="Unassembled WGS sequence"/>
</dbReference>
<dbReference type="Pfam" id="PF08327">
    <property type="entry name" value="AHSA1"/>
    <property type="match status" value="1"/>
</dbReference>
<gene>
    <name evidence="3" type="ORF">DFQ01_13031</name>
</gene>
<comment type="similarity">
    <text evidence="1">Belongs to the AHA1 family.</text>
</comment>
<evidence type="ECO:0000313" key="3">
    <source>
        <dbReference type="EMBL" id="PWV94466.1"/>
    </source>
</evidence>
<dbReference type="RefSeq" id="WP_110046701.1">
    <property type="nucleotide sequence ID" value="NZ_CP054612.1"/>
</dbReference>
<organism evidence="3 4">
    <name type="scientific">Paenibacillus cellulosilyticus</name>
    <dbReference type="NCBI Taxonomy" id="375489"/>
    <lineage>
        <taxon>Bacteria</taxon>
        <taxon>Bacillati</taxon>
        <taxon>Bacillota</taxon>
        <taxon>Bacilli</taxon>
        <taxon>Bacillales</taxon>
        <taxon>Paenibacillaceae</taxon>
        <taxon>Paenibacillus</taxon>
    </lineage>
</organism>
<comment type="caution">
    <text evidence="3">The sequence shown here is derived from an EMBL/GenBank/DDBJ whole genome shotgun (WGS) entry which is preliminary data.</text>
</comment>
<evidence type="ECO:0000313" key="4">
    <source>
        <dbReference type="Proteomes" id="UP000246635"/>
    </source>
</evidence>
<accession>A0A2V2YLL7</accession>
<dbReference type="SUPFAM" id="SSF55961">
    <property type="entry name" value="Bet v1-like"/>
    <property type="match status" value="1"/>
</dbReference>